<protein>
    <submittedName>
        <fullName evidence="2">Uncharacterized protein</fullName>
    </submittedName>
</protein>
<keyword evidence="3" id="KW-1185">Reference proteome</keyword>
<dbReference type="Proteomes" id="UP000188533">
    <property type="component" value="Unassembled WGS sequence"/>
</dbReference>
<keyword evidence="1" id="KW-0812">Transmembrane</keyword>
<evidence type="ECO:0000313" key="3">
    <source>
        <dbReference type="Proteomes" id="UP000188533"/>
    </source>
</evidence>
<dbReference type="EMBL" id="BDGU01000002">
    <property type="protein sequence ID" value="GAV98683.1"/>
    <property type="molecule type" value="Genomic_DNA"/>
</dbReference>
<reference evidence="2 3" key="2">
    <citation type="submission" date="2017-02" db="EMBL/GenBank/DDBJ databases">
        <title>A genome survey and senescence transcriptome analysis in Lentinula edodes.</title>
        <authorList>
            <person name="Sakamoto Y."/>
            <person name="Nakade K."/>
            <person name="Sato S."/>
            <person name="Yoshida Y."/>
            <person name="Miyazaki K."/>
            <person name="Natsume S."/>
            <person name="Konno N."/>
        </authorList>
    </citation>
    <scope>NUCLEOTIDE SEQUENCE [LARGE SCALE GENOMIC DNA]</scope>
    <source>
        <strain evidence="2 3">NBRC 111202</strain>
    </source>
</reference>
<feature type="transmembrane region" description="Helical" evidence="1">
    <location>
        <begin position="83"/>
        <end position="104"/>
    </location>
</feature>
<organism evidence="2 3">
    <name type="scientific">Lentinula edodes</name>
    <name type="common">Shiitake mushroom</name>
    <name type="synonym">Lentinus edodes</name>
    <dbReference type="NCBI Taxonomy" id="5353"/>
    <lineage>
        <taxon>Eukaryota</taxon>
        <taxon>Fungi</taxon>
        <taxon>Dikarya</taxon>
        <taxon>Basidiomycota</taxon>
        <taxon>Agaricomycotina</taxon>
        <taxon>Agaricomycetes</taxon>
        <taxon>Agaricomycetidae</taxon>
        <taxon>Agaricales</taxon>
        <taxon>Marasmiineae</taxon>
        <taxon>Omphalotaceae</taxon>
        <taxon>Lentinula</taxon>
    </lineage>
</organism>
<keyword evidence="1" id="KW-1133">Transmembrane helix</keyword>
<proteinExistence type="predicted"/>
<dbReference type="AlphaFoldDB" id="A0A1Q3DUY1"/>
<comment type="caution">
    <text evidence="2">The sequence shown here is derived from an EMBL/GenBank/DDBJ whole genome shotgun (WGS) entry which is preliminary data.</text>
</comment>
<sequence length="142" mass="16394">MAAIAKIVFPSPPPTTNALTSQQRTQLLRSTKKLGRVLGITPQLIDIYPYYTPAESAEWLDDNDFYRPKRRGSMEQPILVTPAVSNFFPCFTLLAIFVIGFLNLHRRYLTQQRCQTTSSSRHDFPLLRRYNSGIYCFAYLIR</sequence>
<accession>A0A1Q3DUY1</accession>
<gene>
    <name evidence="2" type="ORF">LENED_000076</name>
</gene>
<evidence type="ECO:0000313" key="2">
    <source>
        <dbReference type="EMBL" id="GAV98683.1"/>
    </source>
</evidence>
<keyword evidence="1" id="KW-0472">Membrane</keyword>
<reference evidence="2 3" key="1">
    <citation type="submission" date="2016-08" db="EMBL/GenBank/DDBJ databases">
        <authorList>
            <consortium name="Lentinula edodes genome sequencing consortium"/>
            <person name="Sakamoto Y."/>
            <person name="Nakade K."/>
            <person name="Sato S."/>
            <person name="Yoshida Y."/>
            <person name="Miyazaki K."/>
            <person name="Natsume S."/>
            <person name="Konno N."/>
        </authorList>
    </citation>
    <scope>NUCLEOTIDE SEQUENCE [LARGE SCALE GENOMIC DNA]</scope>
    <source>
        <strain evidence="2 3">NBRC 111202</strain>
    </source>
</reference>
<evidence type="ECO:0000256" key="1">
    <source>
        <dbReference type="SAM" id="Phobius"/>
    </source>
</evidence>
<name>A0A1Q3DUY1_LENED</name>